<dbReference type="PIRSF" id="PIRSF029129">
    <property type="entry name" value="DUF1786_pyruvate_format-lyase"/>
    <property type="match status" value="1"/>
</dbReference>
<dbReference type="InterPro" id="IPR014846">
    <property type="entry name" value="DUF1786_pyruvate_format-lyase"/>
</dbReference>
<proteinExistence type="predicted"/>
<gene>
    <name evidence="1" type="ORF">ENN70_04840</name>
</gene>
<sequence>MGGGAITFAVKEHLKKYRVFATERSALTFADSIEKVREMGIVIGEPEGEFTAIETKDVDMPFFSNMISKMGYEMPNYYVIAVQDHGFSPNLSNRIFRFRMFEKLLKKNPSIESFLFHHREIPREFNRMRDAAQSVADFVSGEIYVIDTVFAAIAGCALQAEKFPALLVNFGNSHLTAAVVDEELKIRALLEHHTPVLMRRGLGEIRKLLERFERGELNNEYVLNDSGHGCYYGEVLEVKERLCTGPNAHLSPFKEVGGDPMVVGNLGMMFLLKRKAE</sequence>
<reference evidence="1" key="1">
    <citation type="journal article" date="2020" name="mSystems">
        <title>Genome- and Community-Level Interaction Insights into Carbon Utilization and Element Cycling Functions of Hydrothermarchaeota in Hydrothermal Sediment.</title>
        <authorList>
            <person name="Zhou Z."/>
            <person name="Liu Y."/>
            <person name="Xu W."/>
            <person name="Pan J."/>
            <person name="Luo Z.H."/>
            <person name="Li M."/>
        </authorList>
    </citation>
    <scope>NUCLEOTIDE SEQUENCE [LARGE SCALE GENOMIC DNA]</scope>
    <source>
        <strain evidence="1">SpSt-12</strain>
    </source>
</reference>
<dbReference type="Pfam" id="PF08735">
    <property type="entry name" value="DUF1786"/>
    <property type="match status" value="1"/>
</dbReference>
<evidence type="ECO:0000313" key="1">
    <source>
        <dbReference type="EMBL" id="HET21404.1"/>
    </source>
</evidence>
<name>A0A7C2S722_ARCFL</name>
<dbReference type="EMBL" id="DSCQ01000064">
    <property type="protein sequence ID" value="HET21404.1"/>
    <property type="molecule type" value="Genomic_DNA"/>
</dbReference>
<organism evidence="1">
    <name type="scientific">Archaeoglobus fulgidus</name>
    <dbReference type="NCBI Taxonomy" id="2234"/>
    <lineage>
        <taxon>Archaea</taxon>
        <taxon>Methanobacteriati</taxon>
        <taxon>Methanobacteriota</taxon>
        <taxon>Archaeoglobi</taxon>
        <taxon>Archaeoglobales</taxon>
        <taxon>Archaeoglobaceae</taxon>
        <taxon>Archaeoglobus</taxon>
    </lineage>
</organism>
<comment type="caution">
    <text evidence="1">The sequence shown here is derived from an EMBL/GenBank/DDBJ whole genome shotgun (WGS) entry which is preliminary data.</text>
</comment>
<protein>
    <submittedName>
        <fullName evidence="1">Uncharacterized protein</fullName>
    </submittedName>
</protein>
<dbReference type="AlphaFoldDB" id="A0A7C2S722"/>
<accession>A0A7C2S722</accession>